<evidence type="ECO:0008006" key="4">
    <source>
        <dbReference type="Google" id="ProtNLM"/>
    </source>
</evidence>
<gene>
    <name evidence="2" type="ORF">I6N96_14560</name>
</gene>
<dbReference type="PROSITE" id="PS51257">
    <property type="entry name" value="PROKAR_LIPOPROTEIN"/>
    <property type="match status" value="1"/>
</dbReference>
<feature type="chain" id="PRO_5047487226" description="Lipoprotein" evidence="1">
    <location>
        <begin position="26"/>
        <end position="245"/>
    </location>
</feature>
<dbReference type="EMBL" id="JAEDXU010000008">
    <property type="protein sequence ID" value="MBP1047505.1"/>
    <property type="molecule type" value="Genomic_DNA"/>
</dbReference>
<proteinExistence type="predicted"/>
<accession>A0ABS4CLM7</accession>
<feature type="signal peptide" evidence="1">
    <location>
        <begin position="1"/>
        <end position="25"/>
    </location>
</feature>
<dbReference type="RefSeq" id="WP_209558287.1">
    <property type="nucleotide sequence ID" value="NZ_JAEDXU010000008.1"/>
</dbReference>
<organism evidence="2 3">
    <name type="scientific">Enterococcus larvae</name>
    <dbReference type="NCBI Taxonomy" id="2794352"/>
    <lineage>
        <taxon>Bacteria</taxon>
        <taxon>Bacillati</taxon>
        <taxon>Bacillota</taxon>
        <taxon>Bacilli</taxon>
        <taxon>Lactobacillales</taxon>
        <taxon>Enterococcaceae</taxon>
        <taxon>Enterococcus</taxon>
    </lineage>
</organism>
<evidence type="ECO:0000256" key="1">
    <source>
        <dbReference type="SAM" id="SignalP"/>
    </source>
</evidence>
<name>A0ABS4CLM7_9ENTE</name>
<comment type="caution">
    <text evidence="2">The sequence shown here is derived from an EMBL/GenBank/DDBJ whole genome shotgun (WGS) entry which is preliminary data.</text>
</comment>
<reference evidence="2 3" key="1">
    <citation type="submission" date="2020-12" db="EMBL/GenBank/DDBJ databases">
        <title>Vagococcus allomyrinae sp. nov. and Enterococcus lavae sp. nov., isolated from the larvae of Allomyrina dichotoma.</title>
        <authorList>
            <person name="Lee S.D."/>
        </authorList>
    </citation>
    <scope>NUCLEOTIDE SEQUENCE [LARGE SCALE GENOMIC DNA]</scope>
    <source>
        <strain evidence="2 3">BWM-S5</strain>
    </source>
</reference>
<protein>
    <recommendedName>
        <fullName evidence="4">Lipoprotein</fullName>
    </recommendedName>
</protein>
<dbReference type="Proteomes" id="UP000673375">
    <property type="component" value="Unassembled WGS sequence"/>
</dbReference>
<sequence length="245" mass="28263">MIFCRKKNNLKIMLIILFLSMLLTACNESAAKKLTTEDQKISWSKSRDSGFYNYSFTDLNKEEADDLLVEKLHLSYTETLKKASEVLLEQLATPNEQWVEDTQYAVMSEKNEASYEEFWTFKTNEGYYPMYVKTQTLYTYDEEEEQAYVSRESIEITNATTTGKFNGKDLKKLISQLSGVYNIAEQDFSVKLSEVLQQSDTLTVLYDTLEASETEKAIGKKLYVKRDEAGVVSQVILIMENYSLK</sequence>
<evidence type="ECO:0000313" key="3">
    <source>
        <dbReference type="Proteomes" id="UP000673375"/>
    </source>
</evidence>
<keyword evidence="1" id="KW-0732">Signal</keyword>
<keyword evidence="3" id="KW-1185">Reference proteome</keyword>
<evidence type="ECO:0000313" key="2">
    <source>
        <dbReference type="EMBL" id="MBP1047505.1"/>
    </source>
</evidence>